<dbReference type="PANTHER" id="PTHR10336">
    <property type="entry name" value="PHOSPHOINOSITIDE-SPECIFIC PHOSPHOLIPASE C FAMILY PROTEIN"/>
    <property type="match status" value="1"/>
</dbReference>
<feature type="region of interest" description="Disordered" evidence="7">
    <location>
        <begin position="249"/>
        <end position="273"/>
    </location>
</feature>
<dbReference type="Pfam" id="PF00387">
    <property type="entry name" value="PI-PLC-Y"/>
    <property type="match status" value="1"/>
</dbReference>
<evidence type="ECO:0000259" key="8">
    <source>
        <dbReference type="PROSITE" id="PS50008"/>
    </source>
</evidence>
<keyword evidence="4 6" id="KW-0443">Lipid metabolism</keyword>
<evidence type="ECO:0000256" key="5">
    <source>
        <dbReference type="PROSITE-ProRule" id="PRU00042"/>
    </source>
</evidence>
<protein>
    <recommendedName>
        <fullName evidence="1 6">Phosphoinositide phospholipase C</fullName>
        <ecNumber evidence="1 6">3.1.4.11</ecNumber>
    </recommendedName>
</protein>
<keyword evidence="5" id="KW-0862">Zinc</keyword>
<dbReference type="PRINTS" id="PR00390">
    <property type="entry name" value="PHPHLIPASEC"/>
</dbReference>
<dbReference type="PROSITE" id="PS50008">
    <property type="entry name" value="PIPLC_Y_DOMAIN"/>
    <property type="match status" value="1"/>
</dbReference>
<feature type="compositionally biased region" description="Acidic residues" evidence="7">
    <location>
        <begin position="337"/>
        <end position="351"/>
    </location>
</feature>
<keyword evidence="5" id="KW-0479">Metal-binding</keyword>
<reference evidence="11" key="1">
    <citation type="journal article" date="2018" name="Nat. Microbiol.">
        <title>Leveraging single-cell genomics to expand the fungal tree of life.</title>
        <authorList>
            <person name="Ahrendt S.R."/>
            <person name="Quandt C.A."/>
            <person name="Ciobanu D."/>
            <person name="Clum A."/>
            <person name="Salamov A."/>
            <person name="Andreopoulos B."/>
            <person name="Cheng J.F."/>
            <person name="Woyke T."/>
            <person name="Pelin A."/>
            <person name="Henrissat B."/>
            <person name="Reynolds N.K."/>
            <person name="Benny G.L."/>
            <person name="Smith M.E."/>
            <person name="James T.Y."/>
            <person name="Grigoriev I.V."/>
        </authorList>
    </citation>
    <scope>NUCLEOTIDE SEQUENCE [LARGE SCALE GENOMIC DNA]</scope>
</reference>
<dbReference type="GO" id="GO:0008270">
    <property type="term" value="F:zinc ion binding"/>
    <property type="evidence" value="ECO:0007669"/>
    <property type="project" value="UniProtKB-KW"/>
</dbReference>
<feature type="region of interest" description="Disordered" evidence="7">
    <location>
        <begin position="446"/>
        <end position="465"/>
    </location>
</feature>
<dbReference type="InterPro" id="IPR013087">
    <property type="entry name" value="Znf_C2H2_type"/>
</dbReference>
<dbReference type="InterPro" id="IPR001192">
    <property type="entry name" value="PI-PLC_fam"/>
</dbReference>
<evidence type="ECO:0000256" key="4">
    <source>
        <dbReference type="ARBA" id="ARBA00023098"/>
    </source>
</evidence>
<organism evidence="10 11">
    <name type="scientific">Blyttiomyces helicus</name>
    <dbReference type="NCBI Taxonomy" id="388810"/>
    <lineage>
        <taxon>Eukaryota</taxon>
        <taxon>Fungi</taxon>
        <taxon>Fungi incertae sedis</taxon>
        <taxon>Chytridiomycota</taxon>
        <taxon>Chytridiomycota incertae sedis</taxon>
        <taxon>Chytridiomycetes</taxon>
        <taxon>Chytridiomycetes incertae sedis</taxon>
        <taxon>Blyttiomyces</taxon>
    </lineage>
</organism>
<name>A0A4P9WDX8_9FUNG</name>
<dbReference type="EMBL" id="KZ996634">
    <property type="protein sequence ID" value="RKO88566.1"/>
    <property type="molecule type" value="Genomic_DNA"/>
</dbReference>
<evidence type="ECO:0000256" key="3">
    <source>
        <dbReference type="ARBA" id="ARBA00022963"/>
    </source>
</evidence>
<dbReference type="Proteomes" id="UP000269721">
    <property type="component" value="Unassembled WGS sequence"/>
</dbReference>
<keyword evidence="5" id="KW-0863">Zinc-finger</keyword>
<dbReference type="GO" id="GO:0016042">
    <property type="term" value="P:lipid catabolic process"/>
    <property type="evidence" value="ECO:0007669"/>
    <property type="project" value="UniProtKB-KW"/>
</dbReference>
<comment type="catalytic activity">
    <reaction evidence="6">
        <text>a 1,2-diacyl-sn-glycero-3-phospho-(1D-myo-inositol-4,5-bisphosphate) + H2O = 1D-myo-inositol 1,4,5-trisphosphate + a 1,2-diacyl-sn-glycerol + H(+)</text>
        <dbReference type="Rhea" id="RHEA:33179"/>
        <dbReference type="ChEBI" id="CHEBI:15377"/>
        <dbReference type="ChEBI" id="CHEBI:15378"/>
        <dbReference type="ChEBI" id="CHEBI:17815"/>
        <dbReference type="ChEBI" id="CHEBI:58456"/>
        <dbReference type="ChEBI" id="CHEBI:203600"/>
        <dbReference type="EC" id="3.1.4.11"/>
    </reaction>
</comment>
<evidence type="ECO:0000256" key="2">
    <source>
        <dbReference type="ARBA" id="ARBA00022801"/>
    </source>
</evidence>
<dbReference type="EC" id="3.1.4.11" evidence="1 6"/>
<dbReference type="InterPro" id="IPR017946">
    <property type="entry name" value="PLC-like_Pdiesterase_TIM-brl"/>
</dbReference>
<evidence type="ECO:0000256" key="7">
    <source>
        <dbReference type="SAM" id="MobiDB-lite"/>
    </source>
</evidence>
<dbReference type="OrthoDB" id="269822at2759"/>
<gene>
    <name evidence="10" type="ORF">BDK51DRAFT_39603</name>
</gene>
<dbReference type="InterPro" id="IPR001711">
    <property type="entry name" value="PLipase_C_Pinositol-sp_Y"/>
</dbReference>
<dbReference type="SUPFAM" id="SSF51695">
    <property type="entry name" value="PLC-like phosphodiesterases"/>
    <property type="match status" value="1"/>
</dbReference>
<feature type="region of interest" description="Disordered" evidence="7">
    <location>
        <begin position="333"/>
        <end position="414"/>
    </location>
</feature>
<sequence length="663" mass="70564">MSIDKLPITTPGSFVNIFSSTGLPLDAAPPSPSTPSSPLPSPLTCAPCRKTFTSESTWLEHQSNARHIANKGKKGGGGGGADRVTCPGLGAGAAEASTSVRQADKIAASNPSLAATIYWTAANELPKQSPMDEPQRAGNSALPRQAHRPTEDGAGQSGTGFACGGSRCADCRFDRYSGAVHETLHLAGTALARLLAPYDPSAAIQRYVEAFGVRFGVALASIVGDEPPSFTELQSRCRAAYTDTVTPHLIKSKSGKSKKPADGDAEAPRPSAAARTRFESLMAELASLCERSSQRMIALGAVGMGMQAGWDEQARRRDCIDICRSIAKAKVFQPGNTEEDADDDSDDEDLEHEGNDHTPVPTNPSRQRTIRRILSATGIIPTDEVTSPSKTAPTSPPVPLSPSPTVSPTTPPVPPHSLPLAHLLAGTPLDPAAVLLSTADPAHRGAASHTLVEGDAPRLGGRAGADQKEVVPEAAVRFAGLAEAAADIACATTRGIPVQQHELALRTKSKCIDPKMQERIHRISFHYFLLPFLIPAEPDSTHLLTPLSLTTDPPQCVLPPILNLRPPPSFNYTHNMQYLTRIYPATIRVTSSNYDPVPHWEAGCQMVAMNYQTFDKGMQLNQAMFAVNGKCGYVLKPEELRSRMPGPGMKPVVMMIKVGAHPK</sequence>
<feature type="domain" description="C2H2-type" evidence="9">
    <location>
        <begin position="43"/>
        <end position="72"/>
    </location>
</feature>
<feature type="domain" description="PI-PLC Y-box" evidence="8">
    <location>
        <begin position="574"/>
        <end position="641"/>
    </location>
</feature>
<dbReference type="Gene3D" id="3.20.20.190">
    <property type="entry name" value="Phosphatidylinositol (PI) phosphodiesterase"/>
    <property type="match status" value="1"/>
</dbReference>
<evidence type="ECO:0000313" key="11">
    <source>
        <dbReference type="Proteomes" id="UP000269721"/>
    </source>
</evidence>
<keyword evidence="3 6" id="KW-0442">Lipid degradation</keyword>
<evidence type="ECO:0000259" key="9">
    <source>
        <dbReference type="PROSITE" id="PS50157"/>
    </source>
</evidence>
<evidence type="ECO:0000256" key="1">
    <source>
        <dbReference type="ARBA" id="ARBA00012368"/>
    </source>
</evidence>
<dbReference type="PROSITE" id="PS00028">
    <property type="entry name" value="ZINC_FINGER_C2H2_1"/>
    <property type="match status" value="1"/>
</dbReference>
<keyword evidence="2 6" id="KW-0378">Hydrolase</keyword>
<dbReference type="SMART" id="SM00149">
    <property type="entry name" value="PLCYc"/>
    <property type="match status" value="1"/>
</dbReference>
<proteinExistence type="predicted"/>
<accession>A0A4P9WDX8</accession>
<keyword evidence="11" id="KW-1185">Reference proteome</keyword>
<dbReference type="PANTHER" id="PTHR10336:SF36">
    <property type="entry name" value="1-PHOSPHATIDYLINOSITOL 4,5-BISPHOSPHATE PHOSPHODIESTERASE BETA-4"/>
    <property type="match status" value="1"/>
</dbReference>
<dbReference type="GO" id="GO:0048015">
    <property type="term" value="P:phosphatidylinositol-mediated signaling"/>
    <property type="evidence" value="ECO:0007669"/>
    <property type="project" value="TreeGrafter"/>
</dbReference>
<dbReference type="GO" id="GO:0004435">
    <property type="term" value="F:phosphatidylinositol-4,5-bisphosphate phospholipase C activity"/>
    <property type="evidence" value="ECO:0007669"/>
    <property type="project" value="UniProtKB-EC"/>
</dbReference>
<dbReference type="GO" id="GO:0051209">
    <property type="term" value="P:release of sequestered calcium ion into cytosol"/>
    <property type="evidence" value="ECO:0007669"/>
    <property type="project" value="TreeGrafter"/>
</dbReference>
<dbReference type="PROSITE" id="PS50157">
    <property type="entry name" value="ZINC_FINGER_C2H2_2"/>
    <property type="match status" value="1"/>
</dbReference>
<dbReference type="Pfam" id="PF12874">
    <property type="entry name" value="zf-met"/>
    <property type="match status" value="1"/>
</dbReference>
<evidence type="ECO:0000256" key="6">
    <source>
        <dbReference type="RuleBase" id="RU361133"/>
    </source>
</evidence>
<feature type="region of interest" description="Disordered" evidence="7">
    <location>
        <begin position="127"/>
        <end position="159"/>
    </location>
</feature>
<evidence type="ECO:0000313" key="10">
    <source>
        <dbReference type="EMBL" id="RKO88566.1"/>
    </source>
</evidence>
<dbReference type="AlphaFoldDB" id="A0A4P9WDX8"/>